<keyword evidence="2" id="KW-1185">Reference proteome</keyword>
<name>A0A9Q8LBM8_PASFU</name>
<dbReference type="OrthoDB" id="10646973at2759"/>
<reference evidence="1" key="2">
    <citation type="journal article" date="2022" name="Microb. Genom.">
        <title>A chromosome-scale genome assembly of the tomato pathogen Cladosporium fulvum reveals a compartmentalized genome architecture and the presence of a dispensable chromosome.</title>
        <authorList>
            <person name="Zaccaron A.Z."/>
            <person name="Chen L.H."/>
            <person name="Samaras A."/>
            <person name="Stergiopoulos I."/>
        </authorList>
    </citation>
    <scope>NUCLEOTIDE SEQUENCE</scope>
    <source>
        <strain evidence="1">Race5_Kim</strain>
    </source>
</reference>
<organism evidence="1 2">
    <name type="scientific">Passalora fulva</name>
    <name type="common">Tomato leaf mold</name>
    <name type="synonym">Cladosporium fulvum</name>
    <dbReference type="NCBI Taxonomy" id="5499"/>
    <lineage>
        <taxon>Eukaryota</taxon>
        <taxon>Fungi</taxon>
        <taxon>Dikarya</taxon>
        <taxon>Ascomycota</taxon>
        <taxon>Pezizomycotina</taxon>
        <taxon>Dothideomycetes</taxon>
        <taxon>Dothideomycetidae</taxon>
        <taxon>Mycosphaerellales</taxon>
        <taxon>Mycosphaerellaceae</taxon>
        <taxon>Fulvia</taxon>
    </lineage>
</organism>
<gene>
    <name evidence="1" type="ORF">CLAFUR5_02331</name>
</gene>
<sequence length="164" mass="19066">MEVYQPSDPYGESEEHHFDAFWRTLIYDTDNSSRRATPFLGRKFRDWFAGRTDPESPDIVGSLIFKDRKVFRKKRGYLGNACSNVLPGDEVFPLHGGRLPRVLREERVVEAKTSALSTNDYRDDHRSLQGYRIVSGDAYVHGICDEHVRRKLEEQYVCREIALI</sequence>
<reference evidence="1" key="1">
    <citation type="submission" date="2021-12" db="EMBL/GenBank/DDBJ databases">
        <authorList>
            <person name="Zaccaron A."/>
            <person name="Stergiopoulos I."/>
        </authorList>
    </citation>
    <scope>NUCLEOTIDE SEQUENCE</scope>
    <source>
        <strain evidence="1">Race5_Kim</strain>
    </source>
</reference>
<evidence type="ECO:0000313" key="2">
    <source>
        <dbReference type="Proteomes" id="UP000756132"/>
    </source>
</evidence>
<protein>
    <submittedName>
        <fullName evidence="1">Uncharacterized protein</fullName>
    </submittedName>
</protein>
<dbReference type="AlphaFoldDB" id="A0A9Q8LBM8"/>
<proteinExistence type="predicted"/>
<dbReference type="RefSeq" id="XP_047758892.1">
    <property type="nucleotide sequence ID" value="XM_047901479.1"/>
</dbReference>
<dbReference type="Proteomes" id="UP000756132">
    <property type="component" value="Chromosome 2"/>
</dbReference>
<accession>A0A9Q8LBM8</accession>
<dbReference type="GeneID" id="71982209"/>
<dbReference type="KEGG" id="ffu:CLAFUR5_02331"/>
<dbReference type="EMBL" id="CP090164">
    <property type="protein sequence ID" value="UJO14526.1"/>
    <property type="molecule type" value="Genomic_DNA"/>
</dbReference>
<evidence type="ECO:0000313" key="1">
    <source>
        <dbReference type="EMBL" id="UJO14526.1"/>
    </source>
</evidence>